<gene>
    <name evidence="1" type="ORF">LWI28_014605</name>
</gene>
<comment type="caution">
    <text evidence="1">The sequence shown here is derived from an EMBL/GenBank/DDBJ whole genome shotgun (WGS) entry which is preliminary data.</text>
</comment>
<reference evidence="1" key="2">
    <citation type="submission" date="2023-02" db="EMBL/GenBank/DDBJ databases">
        <authorList>
            <person name="Swenson N.G."/>
            <person name="Wegrzyn J.L."/>
            <person name="Mcevoy S.L."/>
        </authorList>
    </citation>
    <scope>NUCLEOTIDE SEQUENCE</scope>
    <source>
        <strain evidence="1">91603</strain>
        <tissue evidence="1">Leaf</tissue>
    </source>
</reference>
<sequence length="119" mass="13203">MCLSESLCSVQVIDVVEEVVYCSFLNKPLVPYPYRVGIGDDNCGFSERGTLKAEKKMRKFAGCRKGTKARLDGAEKVAHTWDSGRRYKSDEDLARSSQIWQDRAGSAQIGGQPLPKKTS</sequence>
<name>A0AAD5JJM7_ACENE</name>
<protein>
    <submittedName>
        <fullName evidence="1">Uncharacterized protein</fullName>
    </submittedName>
</protein>
<dbReference type="AlphaFoldDB" id="A0AAD5JJM7"/>
<dbReference type="EMBL" id="JAJSOW010000003">
    <property type="protein sequence ID" value="KAI9195409.1"/>
    <property type="molecule type" value="Genomic_DNA"/>
</dbReference>
<keyword evidence="2" id="KW-1185">Reference proteome</keyword>
<evidence type="ECO:0000313" key="1">
    <source>
        <dbReference type="EMBL" id="KAI9195409.1"/>
    </source>
</evidence>
<proteinExistence type="predicted"/>
<dbReference type="Proteomes" id="UP001064489">
    <property type="component" value="Chromosome 1"/>
</dbReference>
<reference evidence="1" key="1">
    <citation type="journal article" date="2022" name="Plant J.">
        <title>Strategies of tolerance reflected in two North American maple genomes.</title>
        <authorList>
            <person name="McEvoy S.L."/>
            <person name="Sezen U.U."/>
            <person name="Trouern-Trend A."/>
            <person name="McMahon S.M."/>
            <person name="Schaberg P.G."/>
            <person name="Yang J."/>
            <person name="Wegrzyn J.L."/>
            <person name="Swenson N.G."/>
        </authorList>
    </citation>
    <scope>NUCLEOTIDE SEQUENCE</scope>
    <source>
        <strain evidence="1">91603</strain>
    </source>
</reference>
<evidence type="ECO:0000313" key="2">
    <source>
        <dbReference type="Proteomes" id="UP001064489"/>
    </source>
</evidence>
<organism evidence="1 2">
    <name type="scientific">Acer negundo</name>
    <name type="common">Box elder</name>
    <dbReference type="NCBI Taxonomy" id="4023"/>
    <lineage>
        <taxon>Eukaryota</taxon>
        <taxon>Viridiplantae</taxon>
        <taxon>Streptophyta</taxon>
        <taxon>Embryophyta</taxon>
        <taxon>Tracheophyta</taxon>
        <taxon>Spermatophyta</taxon>
        <taxon>Magnoliopsida</taxon>
        <taxon>eudicotyledons</taxon>
        <taxon>Gunneridae</taxon>
        <taxon>Pentapetalae</taxon>
        <taxon>rosids</taxon>
        <taxon>malvids</taxon>
        <taxon>Sapindales</taxon>
        <taxon>Sapindaceae</taxon>
        <taxon>Hippocastanoideae</taxon>
        <taxon>Acereae</taxon>
        <taxon>Acer</taxon>
    </lineage>
</organism>
<accession>A0AAD5JJM7</accession>